<organism evidence="7 8">
    <name type="scientific">Ktedonospora formicarum</name>
    <dbReference type="NCBI Taxonomy" id="2778364"/>
    <lineage>
        <taxon>Bacteria</taxon>
        <taxon>Bacillati</taxon>
        <taxon>Chloroflexota</taxon>
        <taxon>Ktedonobacteria</taxon>
        <taxon>Ktedonobacterales</taxon>
        <taxon>Ktedonobacteraceae</taxon>
        <taxon>Ktedonospora</taxon>
    </lineage>
</organism>
<dbReference type="Proteomes" id="UP000612362">
    <property type="component" value="Unassembled WGS sequence"/>
</dbReference>
<evidence type="ECO:0000259" key="5">
    <source>
        <dbReference type="PROSITE" id="PS00497"/>
    </source>
</evidence>
<dbReference type="Pfam" id="PF00264">
    <property type="entry name" value="Tyrosinase"/>
    <property type="match status" value="1"/>
</dbReference>
<evidence type="ECO:0000256" key="2">
    <source>
        <dbReference type="ARBA" id="ARBA00022723"/>
    </source>
</evidence>
<sequence>MTQAKIKIRRNIYSLTSTQIDKLIQAIKGLKATKDYDTYVETHSDKSVVDLVHGQPLFLPWHRAFLWRFEQQLNLDFGLPYWDWTDDRGQTDGKGKVTNRGPLWQANVWGGAGFPVKDGPFTVANGWETVPITVGTLSFDKQLLRGLSLAPSFGTYPTQEDIRRLFAFRPAYDPSIYDSFREEIEFGPHGYMHTWVGGLNNTNPTTSNSGHMSFFETSVNDPIFWLHHANIDRLWAQWQRLFPKSPVQAPGMDGNTYMPPTFGKDGQMYVKDVLDLSKLSYLYEEPQQVSATFRGTDTPPPYIDYDKFFYTTSTSLKQGEAFVWPTTAPTKNTNTSSDAGPALAYIHAKREAINAFRGEDGNEDLFTSTQVAGGTWTAKSSFETNGQGSYKSAGELGLAWFKEKLYCVYRGPGGDEQLYVTARDQKGIWSLATPLNGSGLNYSNSGAALAVYNNTLYCVHAGARNHDDFLWWSSTTDGVTWTQDQQFPGSYSIARPALAVLRERLYCVHRGGRGSDGNQLHWTQLIATATGLSWEVSNALPNHIIDDGPGLAIWEGVEQRKPTDPPQLVQRLVCLYRTPDKLAGLRYATAKVESNYILSWSPEQPAKGTTQASPALFTGPLALK</sequence>
<dbReference type="RefSeq" id="WP_220198917.1">
    <property type="nucleotide sequence ID" value="NZ_BNJF01000006.1"/>
</dbReference>
<dbReference type="PROSITE" id="PS00497">
    <property type="entry name" value="TYROSINASE_1"/>
    <property type="match status" value="1"/>
</dbReference>
<comment type="caution">
    <text evidence="7">The sequence shown here is derived from an EMBL/GenBank/DDBJ whole genome shotgun (WGS) entry which is preliminary data.</text>
</comment>
<dbReference type="PRINTS" id="PR00092">
    <property type="entry name" value="TYROSINASE"/>
</dbReference>
<evidence type="ECO:0000259" key="6">
    <source>
        <dbReference type="PROSITE" id="PS00498"/>
    </source>
</evidence>
<dbReference type="SUPFAM" id="SSF89372">
    <property type="entry name" value="Fucose-specific lectin"/>
    <property type="match status" value="1"/>
</dbReference>
<keyword evidence="2" id="KW-0479">Metal-binding</keyword>
<dbReference type="InterPro" id="IPR050316">
    <property type="entry name" value="Tyrosinase/Hemocyanin"/>
</dbReference>
<dbReference type="InterPro" id="IPR002227">
    <property type="entry name" value="Tyrosinase_Cu-bd"/>
</dbReference>
<feature type="region of interest" description="Disordered" evidence="4">
    <location>
        <begin position="603"/>
        <end position="624"/>
    </location>
</feature>
<name>A0A8J3MXC0_9CHLR</name>
<dbReference type="AlphaFoldDB" id="A0A8J3MXC0"/>
<proteinExistence type="inferred from homology"/>
<comment type="similarity">
    <text evidence="1">Belongs to the tyrosinase family.</text>
</comment>
<reference evidence="7" key="1">
    <citation type="submission" date="2020-10" db="EMBL/GenBank/DDBJ databases">
        <title>Taxonomic study of unclassified bacteria belonging to the class Ktedonobacteria.</title>
        <authorList>
            <person name="Yabe S."/>
            <person name="Wang C.M."/>
            <person name="Zheng Y."/>
            <person name="Sakai Y."/>
            <person name="Cavaletti L."/>
            <person name="Monciardini P."/>
            <person name="Donadio S."/>
        </authorList>
    </citation>
    <scope>NUCLEOTIDE SEQUENCE</scope>
    <source>
        <strain evidence="7">SOSP1-1</strain>
    </source>
</reference>
<evidence type="ECO:0000313" key="7">
    <source>
        <dbReference type="EMBL" id="GHO49826.1"/>
    </source>
</evidence>
<evidence type="ECO:0000256" key="1">
    <source>
        <dbReference type="ARBA" id="ARBA00009928"/>
    </source>
</evidence>
<dbReference type="InterPro" id="IPR008922">
    <property type="entry name" value="Di-copper_centre_dom_sf"/>
</dbReference>
<evidence type="ECO:0000256" key="4">
    <source>
        <dbReference type="SAM" id="MobiDB-lite"/>
    </source>
</evidence>
<dbReference type="GO" id="GO:0016491">
    <property type="term" value="F:oxidoreductase activity"/>
    <property type="evidence" value="ECO:0007669"/>
    <property type="project" value="InterPro"/>
</dbReference>
<evidence type="ECO:0000256" key="3">
    <source>
        <dbReference type="ARBA" id="ARBA00023008"/>
    </source>
</evidence>
<evidence type="ECO:0000313" key="8">
    <source>
        <dbReference type="Proteomes" id="UP000612362"/>
    </source>
</evidence>
<keyword evidence="3" id="KW-0186">Copper</keyword>
<feature type="domain" description="Tyrosinase copper-binding" evidence="6">
    <location>
        <begin position="221"/>
        <end position="232"/>
    </location>
</feature>
<dbReference type="PANTHER" id="PTHR11474:SF126">
    <property type="entry name" value="TYROSINASE-LIKE PROTEIN TYR-1-RELATED"/>
    <property type="match status" value="1"/>
</dbReference>
<feature type="domain" description="Tyrosinase copper-binding" evidence="5">
    <location>
        <begin position="53"/>
        <end position="70"/>
    </location>
</feature>
<dbReference type="Gene3D" id="1.10.1280.10">
    <property type="entry name" value="Di-copper center containing domain from catechol oxidase"/>
    <property type="match status" value="1"/>
</dbReference>
<dbReference type="PANTHER" id="PTHR11474">
    <property type="entry name" value="TYROSINASE FAMILY MEMBER"/>
    <property type="match status" value="1"/>
</dbReference>
<accession>A0A8J3MXC0</accession>
<gene>
    <name evidence="7" type="ORF">KSX_79890</name>
</gene>
<dbReference type="GO" id="GO:0046872">
    <property type="term" value="F:metal ion binding"/>
    <property type="evidence" value="ECO:0007669"/>
    <property type="project" value="UniProtKB-KW"/>
</dbReference>
<protein>
    <recommendedName>
        <fullName evidence="5 6">Tyrosinase copper-binding domain-containing protein</fullName>
    </recommendedName>
</protein>
<dbReference type="EMBL" id="BNJF01000006">
    <property type="protein sequence ID" value="GHO49826.1"/>
    <property type="molecule type" value="Genomic_DNA"/>
</dbReference>
<dbReference type="Gene3D" id="2.120.10.10">
    <property type="match status" value="1"/>
</dbReference>
<feature type="compositionally biased region" description="Polar residues" evidence="4">
    <location>
        <begin position="603"/>
        <end position="613"/>
    </location>
</feature>
<dbReference type="SUPFAM" id="SSF48056">
    <property type="entry name" value="Di-copper centre-containing domain"/>
    <property type="match status" value="1"/>
</dbReference>
<keyword evidence="8" id="KW-1185">Reference proteome</keyword>
<dbReference type="PROSITE" id="PS00498">
    <property type="entry name" value="TYROSINASE_2"/>
    <property type="match status" value="1"/>
</dbReference>